<dbReference type="Pfam" id="PF15648">
    <property type="entry name" value="Tox-REase-5"/>
    <property type="match status" value="1"/>
</dbReference>
<feature type="region of interest" description="Disordered" evidence="1">
    <location>
        <begin position="1"/>
        <end position="112"/>
    </location>
</feature>
<name>A0A8T8SQ39_9BASI</name>
<feature type="compositionally biased region" description="Basic and acidic residues" evidence="1">
    <location>
        <begin position="262"/>
        <end position="276"/>
    </location>
</feature>
<keyword evidence="4" id="KW-1185">Reference proteome</keyword>
<evidence type="ECO:0000313" key="4">
    <source>
        <dbReference type="Proteomes" id="UP000077521"/>
    </source>
</evidence>
<gene>
    <name evidence="3" type="ORF">A4X13_0g5941</name>
</gene>
<protein>
    <recommendedName>
        <fullName evidence="2">Tox-REase-5 domain-containing protein</fullName>
    </recommendedName>
</protein>
<reference evidence="3" key="2">
    <citation type="journal article" date="2019" name="IMA Fungus">
        <title>Genome sequencing and comparison of five Tilletia species to identify candidate genes for the detection of regulated species infecting wheat.</title>
        <authorList>
            <person name="Nguyen H.D.T."/>
            <person name="Sultana T."/>
            <person name="Kesanakurti P."/>
            <person name="Hambleton S."/>
        </authorList>
    </citation>
    <scope>NUCLEOTIDE SEQUENCE</scope>
    <source>
        <strain evidence="3">DAOMC 236416</strain>
    </source>
</reference>
<feature type="region of interest" description="Disordered" evidence="1">
    <location>
        <begin position="259"/>
        <end position="284"/>
    </location>
</feature>
<organism evidence="3 4">
    <name type="scientific">Tilletia indica</name>
    <dbReference type="NCBI Taxonomy" id="43049"/>
    <lineage>
        <taxon>Eukaryota</taxon>
        <taxon>Fungi</taxon>
        <taxon>Dikarya</taxon>
        <taxon>Basidiomycota</taxon>
        <taxon>Ustilaginomycotina</taxon>
        <taxon>Exobasidiomycetes</taxon>
        <taxon>Tilletiales</taxon>
        <taxon>Tilletiaceae</taxon>
        <taxon>Tilletia</taxon>
    </lineage>
</organism>
<feature type="compositionally biased region" description="Pro residues" evidence="1">
    <location>
        <begin position="40"/>
        <end position="80"/>
    </location>
</feature>
<comment type="caution">
    <text evidence="3">The sequence shown here is derived from an EMBL/GenBank/DDBJ whole genome shotgun (WGS) entry which is preliminary data.</text>
</comment>
<dbReference type="Proteomes" id="UP000077521">
    <property type="component" value="Unassembled WGS sequence"/>
</dbReference>
<dbReference type="AlphaFoldDB" id="A0A8T8SQ39"/>
<feature type="domain" description="Tox-REase-5" evidence="2">
    <location>
        <begin position="139"/>
        <end position="226"/>
    </location>
</feature>
<reference evidence="3" key="1">
    <citation type="submission" date="2016-04" db="EMBL/GenBank/DDBJ databases">
        <authorList>
            <person name="Nguyen H.D."/>
            <person name="Samba Siva P."/>
            <person name="Cullis J."/>
            <person name="Levesque C.A."/>
            <person name="Hambleton S."/>
        </authorList>
    </citation>
    <scope>NUCLEOTIDE SEQUENCE</scope>
    <source>
        <strain evidence="3">DAOMC 236416</strain>
    </source>
</reference>
<dbReference type="InterPro" id="IPR028904">
    <property type="entry name" value="Tox-REase-5_dom"/>
</dbReference>
<sequence>MSNPFKSPGGTGSADQLAFRGPLTRGGTRLPIEGMEVPPVRLPVPPARPAPVAPPPPAPRPMPAPSAQPRPLPQPLPQPQVQPQTQRQTDAPPMTREQTREGEDSCKAEDKDCVECPPEQGVMAIANAGKGHSMSDLSAQYQQWVTNFPYPHEWWWKDIWWDGFDKSRCTLLEAKANYAFMFVPMFNRPKPWFILAVERDLIDKAFKHAEQAVPAPPVRIEWHFLQRVVYEYCSGRYRRSGKTNLFAFWNPMPGGEDAQEYEEMRREEQRQMDEYYKSNPEQLA</sequence>
<feature type="compositionally biased region" description="Basic and acidic residues" evidence="1">
    <location>
        <begin position="97"/>
        <end position="112"/>
    </location>
</feature>
<proteinExistence type="predicted"/>
<accession>A0A8T8SQ39</accession>
<evidence type="ECO:0000313" key="3">
    <source>
        <dbReference type="EMBL" id="KAE8245395.1"/>
    </source>
</evidence>
<evidence type="ECO:0000259" key="2">
    <source>
        <dbReference type="Pfam" id="PF15648"/>
    </source>
</evidence>
<evidence type="ECO:0000256" key="1">
    <source>
        <dbReference type="SAM" id="MobiDB-lite"/>
    </source>
</evidence>
<dbReference type="EMBL" id="LWDF02000510">
    <property type="protein sequence ID" value="KAE8245395.1"/>
    <property type="molecule type" value="Genomic_DNA"/>
</dbReference>